<dbReference type="Proteomes" id="UP000777438">
    <property type="component" value="Unassembled WGS sequence"/>
</dbReference>
<evidence type="ECO:0000256" key="1">
    <source>
        <dbReference type="SAM" id="SignalP"/>
    </source>
</evidence>
<feature type="chain" id="PRO_5040478284" evidence="1">
    <location>
        <begin position="23"/>
        <end position="81"/>
    </location>
</feature>
<evidence type="ECO:0000313" key="3">
    <source>
        <dbReference type="Proteomes" id="UP000777438"/>
    </source>
</evidence>
<reference evidence="2 3" key="1">
    <citation type="journal article" date="2021" name="Nat. Commun.">
        <title>Genetic determinants of endophytism in the Arabidopsis root mycobiome.</title>
        <authorList>
            <person name="Mesny F."/>
            <person name="Miyauchi S."/>
            <person name="Thiergart T."/>
            <person name="Pickel B."/>
            <person name="Atanasova L."/>
            <person name="Karlsson M."/>
            <person name="Huettel B."/>
            <person name="Barry K.W."/>
            <person name="Haridas S."/>
            <person name="Chen C."/>
            <person name="Bauer D."/>
            <person name="Andreopoulos W."/>
            <person name="Pangilinan J."/>
            <person name="LaButti K."/>
            <person name="Riley R."/>
            <person name="Lipzen A."/>
            <person name="Clum A."/>
            <person name="Drula E."/>
            <person name="Henrissat B."/>
            <person name="Kohler A."/>
            <person name="Grigoriev I.V."/>
            <person name="Martin F.M."/>
            <person name="Hacquard S."/>
        </authorList>
    </citation>
    <scope>NUCLEOTIDE SEQUENCE [LARGE SCALE GENOMIC DNA]</scope>
    <source>
        <strain evidence="2 3">MPI-CAGE-CH-0241</strain>
    </source>
</reference>
<keyword evidence="1" id="KW-0732">Signal</keyword>
<accession>A0A9P9AP67</accession>
<gene>
    <name evidence="2" type="ORF">B0T10DRAFT_135264</name>
</gene>
<protein>
    <submittedName>
        <fullName evidence="2">Uncharacterized protein</fullName>
    </submittedName>
</protein>
<organism evidence="2 3">
    <name type="scientific">Thelonectria olida</name>
    <dbReference type="NCBI Taxonomy" id="1576542"/>
    <lineage>
        <taxon>Eukaryota</taxon>
        <taxon>Fungi</taxon>
        <taxon>Dikarya</taxon>
        <taxon>Ascomycota</taxon>
        <taxon>Pezizomycotina</taxon>
        <taxon>Sordariomycetes</taxon>
        <taxon>Hypocreomycetidae</taxon>
        <taxon>Hypocreales</taxon>
        <taxon>Nectriaceae</taxon>
        <taxon>Thelonectria</taxon>
    </lineage>
</organism>
<dbReference type="EMBL" id="JAGPYM010000021">
    <property type="protein sequence ID" value="KAH6884142.1"/>
    <property type="molecule type" value="Genomic_DNA"/>
</dbReference>
<sequence>MVKTSCGLILELGLVDLSLVSAWALDRSIALDDKLFLSCLIWLRGRIRLEVVQRAKVAARDASCRGSWTNVALLKNLEIVA</sequence>
<name>A0A9P9AP67_9HYPO</name>
<feature type="signal peptide" evidence="1">
    <location>
        <begin position="1"/>
        <end position="22"/>
    </location>
</feature>
<proteinExistence type="predicted"/>
<keyword evidence="3" id="KW-1185">Reference proteome</keyword>
<comment type="caution">
    <text evidence="2">The sequence shown here is derived from an EMBL/GenBank/DDBJ whole genome shotgun (WGS) entry which is preliminary data.</text>
</comment>
<dbReference type="AlphaFoldDB" id="A0A9P9AP67"/>
<evidence type="ECO:0000313" key="2">
    <source>
        <dbReference type="EMBL" id="KAH6884142.1"/>
    </source>
</evidence>